<name>A0A1Y2EZD7_9BASI</name>
<comment type="caution">
    <text evidence="2">The sequence shown here is derived from an EMBL/GenBank/DDBJ whole genome shotgun (WGS) entry which is preliminary data.</text>
</comment>
<evidence type="ECO:0000313" key="3">
    <source>
        <dbReference type="Proteomes" id="UP000193467"/>
    </source>
</evidence>
<protein>
    <submittedName>
        <fullName evidence="2">Uncharacterized protein</fullName>
    </submittedName>
</protein>
<proteinExistence type="predicted"/>
<gene>
    <name evidence="2" type="ORF">BCR35DRAFT_305590</name>
</gene>
<dbReference type="InParanoid" id="A0A1Y2EZD7"/>
<evidence type="ECO:0000313" key="2">
    <source>
        <dbReference type="EMBL" id="ORY76847.1"/>
    </source>
</evidence>
<dbReference type="AlphaFoldDB" id="A0A1Y2EZD7"/>
<accession>A0A1Y2EZD7</accession>
<feature type="compositionally biased region" description="Basic and acidic residues" evidence="1">
    <location>
        <begin position="184"/>
        <end position="197"/>
    </location>
</feature>
<feature type="region of interest" description="Disordered" evidence="1">
    <location>
        <begin position="135"/>
        <end position="197"/>
    </location>
</feature>
<feature type="compositionally biased region" description="Low complexity" evidence="1">
    <location>
        <begin position="43"/>
        <end position="55"/>
    </location>
</feature>
<feature type="region of interest" description="Disordered" evidence="1">
    <location>
        <begin position="1"/>
        <end position="67"/>
    </location>
</feature>
<evidence type="ECO:0000256" key="1">
    <source>
        <dbReference type="SAM" id="MobiDB-lite"/>
    </source>
</evidence>
<dbReference type="EMBL" id="MCGR01000033">
    <property type="protein sequence ID" value="ORY76847.1"/>
    <property type="molecule type" value="Genomic_DNA"/>
</dbReference>
<organism evidence="2 3">
    <name type="scientific">Leucosporidium creatinivorum</name>
    <dbReference type="NCBI Taxonomy" id="106004"/>
    <lineage>
        <taxon>Eukaryota</taxon>
        <taxon>Fungi</taxon>
        <taxon>Dikarya</taxon>
        <taxon>Basidiomycota</taxon>
        <taxon>Pucciniomycotina</taxon>
        <taxon>Microbotryomycetes</taxon>
        <taxon>Leucosporidiales</taxon>
        <taxon>Leucosporidium</taxon>
    </lineage>
</organism>
<dbReference type="Proteomes" id="UP000193467">
    <property type="component" value="Unassembled WGS sequence"/>
</dbReference>
<reference evidence="2 3" key="1">
    <citation type="submission" date="2016-07" db="EMBL/GenBank/DDBJ databases">
        <title>Pervasive Adenine N6-methylation of Active Genes in Fungi.</title>
        <authorList>
            <consortium name="DOE Joint Genome Institute"/>
            <person name="Mondo S.J."/>
            <person name="Dannebaum R.O."/>
            <person name="Kuo R.C."/>
            <person name="Labutti K."/>
            <person name="Haridas S."/>
            <person name="Kuo A."/>
            <person name="Salamov A."/>
            <person name="Ahrendt S.R."/>
            <person name="Lipzen A."/>
            <person name="Sullivan W."/>
            <person name="Andreopoulos W.B."/>
            <person name="Clum A."/>
            <person name="Lindquist E."/>
            <person name="Daum C."/>
            <person name="Ramamoorthy G.K."/>
            <person name="Gryganskyi A."/>
            <person name="Culley D."/>
            <person name="Magnuson J.K."/>
            <person name="James T.Y."/>
            <person name="O'Malley M.A."/>
            <person name="Stajich J.E."/>
            <person name="Spatafora J.W."/>
            <person name="Visel A."/>
            <person name="Grigoriev I.V."/>
        </authorList>
    </citation>
    <scope>NUCLEOTIDE SEQUENCE [LARGE SCALE GENOMIC DNA]</scope>
    <source>
        <strain evidence="2 3">62-1032</strain>
    </source>
</reference>
<sequence length="226" mass="26236">MVNHSLKAVAYQPAQVPARSTANRRHLQRSRSLDSSLPRFVWPSQQQPAVNQQHQQPPPPYHVPQLAPPQLVNRQQQPIVPQRHAEHVLSPESNLREQQQQHELNLQPKNKKQKIYIPDYSSVNPGQAFYRGMTPSPEPEIRRAEPSSHAPYPPITTPRAYFGDDVCRFDVDSCTTDNDPEFNDNDHTRERAGEDDWVDHEAWPRWVNLKKEYAKPEDPYKPPRRS</sequence>
<keyword evidence="3" id="KW-1185">Reference proteome</keyword>